<dbReference type="GO" id="GO:0042765">
    <property type="term" value="C:GPI-anchor transamidase complex"/>
    <property type="evidence" value="ECO:0000318"/>
    <property type="project" value="GO_Central"/>
</dbReference>
<sequence>MELSFTQGRGNNERWGVGDPIAQLAAVGVELTAFPEAKVDSTWGNLTHALSGLFCASINFLESPTTFLEPWFSWRPEANRTGGGGAFDAPGMKRVVKGKKWSKSSMTRYGALPREALCTENLTPWLTLLPCRGKAGLTTLLDRQTIYSGMMFGSKLVGKCPLATTSSVYLEMEESLAKHLAGDLSEETGINFVDSRVFSLNPAPSRVLASSSGSLSHTASLISASLGEPRWIGLRLGVSSTQAGIEAAEDDTEIINADALARIATLEQVQGCAWSIDATHLPSIPGVLPELDTPPGSTPDFSTQKSPRSRDASRIFTSQTSMVSISTAPRFMRRRTPPSRSELDLSCLLIIASESSNENGSLMVQNYHFLFDVEVSTKCHGL</sequence>
<protein>
    <submittedName>
        <fullName evidence="2">Uncharacterized protein</fullName>
    </submittedName>
</protein>
<name>D8RYR7_SELML</name>
<dbReference type="Proteomes" id="UP000001514">
    <property type="component" value="Unassembled WGS sequence"/>
</dbReference>
<dbReference type="InterPro" id="IPR007245">
    <property type="entry name" value="PIG-T"/>
</dbReference>
<proteinExistence type="predicted"/>
<dbReference type="eggNOG" id="KOG2407">
    <property type="taxonomic scope" value="Eukaryota"/>
</dbReference>
<dbReference type="Gramene" id="EFJ22619">
    <property type="protein sequence ID" value="EFJ22619"/>
    <property type="gene ID" value="SELMODRAFT_416270"/>
</dbReference>
<feature type="region of interest" description="Disordered" evidence="1">
    <location>
        <begin position="288"/>
        <end position="312"/>
    </location>
</feature>
<dbReference type="PANTHER" id="PTHR12959">
    <property type="entry name" value="GPI TRANSAMIDASE COMPONENT PIG-T-RELATED"/>
    <property type="match status" value="1"/>
</dbReference>
<dbReference type="KEGG" id="smo:SELMODRAFT_416270"/>
<evidence type="ECO:0000256" key="1">
    <source>
        <dbReference type="SAM" id="MobiDB-lite"/>
    </source>
</evidence>
<evidence type="ECO:0000313" key="2">
    <source>
        <dbReference type="EMBL" id="EFJ22619.1"/>
    </source>
</evidence>
<dbReference type="AlphaFoldDB" id="D8RYR7"/>
<gene>
    <name evidence="2" type="ORF">SELMODRAFT_416270</name>
</gene>
<dbReference type="GO" id="GO:0016255">
    <property type="term" value="P:attachment of GPI anchor to protein"/>
    <property type="evidence" value="ECO:0000318"/>
    <property type="project" value="GO_Central"/>
</dbReference>
<dbReference type="STRING" id="88036.D8RYR7"/>
<evidence type="ECO:0000313" key="3">
    <source>
        <dbReference type="Proteomes" id="UP000001514"/>
    </source>
</evidence>
<dbReference type="EMBL" id="GL377595">
    <property type="protein sequence ID" value="EFJ22619.1"/>
    <property type="molecule type" value="Genomic_DNA"/>
</dbReference>
<dbReference type="HOGENOM" id="CLU_724429_0_0_1"/>
<organism evidence="3">
    <name type="scientific">Selaginella moellendorffii</name>
    <name type="common">Spikemoss</name>
    <dbReference type="NCBI Taxonomy" id="88036"/>
    <lineage>
        <taxon>Eukaryota</taxon>
        <taxon>Viridiplantae</taxon>
        <taxon>Streptophyta</taxon>
        <taxon>Embryophyta</taxon>
        <taxon>Tracheophyta</taxon>
        <taxon>Lycopodiopsida</taxon>
        <taxon>Selaginellales</taxon>
        <taxon>Selaginellaceae</taxon>
        <taxon>Selaginella</taxon>
    </lineage>
</organism>
<dbReference type="InParanoid" id="D8RYR7"/>
<reference evidence="2 3" key="1">
    <citation type="journal article" date="2011" name="Science">
        <title>The Selaginella genome identifies genetic changes associated with the evolution of vascular plants.</title>
        <authorList>
            <person name="Banks J.A."/>
            <person name="Nishiyama T."/>
            <person name="Hasebe M."/>
            <person name="Bowman J.L."/>
            <person name="Gribskov M."/>
            <person name="dePamphilis C."/>
            <person name="Albert V.A."/>
            <person name="Aono N."/>
            <person name="Aoyama T."/>
            <person name="Ambrose B.A."/>
            <person name="Ashton N.W."/>
            <person name="Axtell M.J."/>
            <person name="Barker E."/>
            <person name="Barker M.S."/>
            <person name="Bennetzen J.L."/>
            <person name="Bonawitz N.D."/>
            <person name="Chapple C."/>
            <person name="Cheng C."/>
            <person name="Correa L.G."/>
            <person name="Dacre M."/>
            <person name="DeBarry J."/>
            <person name="Dreyer I."/>
            <person name="Elias M."/>
            <person name="Engstrom E.M."/>
            <person name="Estelle M."/>
            <person name="Feng L."/>
            <person name="Finet C."/>
            <person name="Floyd S.K."/>
            <person name="Frommer W.B."/>
            <person name="Fujita T."/>
            <person name="Gramzow L."/>
            <person name="Gutensohn M."/>
            <person name="Harholt J."/>
            <person name="Hattori M."/>
            <person name="Heyl A."/>
            <person name="Hirai T."/>
            <person name="Hiwatashi Y."/>
            <person name="Ishikawa M."/>
            <person name="Iwata M."/>
            <person name="Karol K.G."/>
            <person name="Koehler B."/>
            <person name="Kolukisaoglu U."/>
            <person name="Kubo M."/>
            <person name="Kurata T."/>
            <person name="Lalonde S."/>
            <person name="Li K."/>
            <person name="Li Y."/>
            <person name="Litt A."/>
            <person name="Lyons E."/>
            <person name="Manning G."/>
            <person name="Maruyama T."/>
            <person name="Michael T.P."/>
            <person name="Mikami K."/>
            <person name="Miyazaki S."/>
            <person name="Morinaga S."/>
            <person name="Murata T."/>
            <person name="Mueller-Roeber B."/>
            <person name="Nelson D.R."/>
            <person name="Obara M."/>
            <person name="Oguri Y."/>
            <person name="Olmstead R.G."/>
            <person name="Onodera N."/>
            <person name="Petersen B.L."/>
            <person name="Pils B."/>
            <person name="Prigge M."/>
            <person name="Rensing S.A."/>
            <person name="Riano-Pachon D.M."/>
            <person name="Roberts A.W."/>
            <person name="Sato Y."/>
            <person name="Scheller H.V."/>
            <person name="Schulz B."/>
            <person name="Schulz C."/>
            <person name="Shakirov E.V."/>
            <person name="Shibagaki N."/>
            <person name="Shinohara N."/>
            <person name="Shippen D.E."/>
            <person name="Soerensen I."/>
            <person name="Sotooka R."/>
            <person name="Sugimoto N."/>
            <person name="Sugita M."/>
            <person name="Sumikawa N."/>
            <person name="Tanurdzic M."/>
            <person name="Theissen G."/>
            <person name="Ulvskov P."/>
            <person name="Wakazuki S."/>
            <person name="Weng J.K."/>
            <person name="Willats W.W."/>
            <person name="Wipf D."/>
            <person name="Wolf P.G."/>
            <person name="Yang L."/>
            <person name="Zimmer A.D."/>
            <person name="Zhu Q."/>
            <person name="Mitros T."/>
            <person name="Hellsten U."/>
            <person name="Loque D."/>
            <person name="Otillar R."/>
            <person name="Salamov A."/>
            <person name="Schmutz J."/>
            <person name="Shapiro H."/>
            <person name="Lindquist E."/>
            <person name="Lucas S."/>
            <person name="Rokhsar D."/>
            <person name="Grigoriev I.V."/>
        </authorList>
    </citation>
    <scope>NUCLEOTIDE SEQUENCE [LARGE SCALE GENOMIC DNA]</scope>
</reference>
<dbReference type="PANTHER" id="PTHR12959:SF11">
    <property type="entry name" value="GPI TRANSAMIDASE COMPONENT PIG-T"/>
    <property type="match status" value="1"/>
</dbReference>
<dbReference type="Pfam" id="PF04113">
    <property type="entry name" value="Gpi16"/>
    <property type="match status" value="1"/>
</dbReference>
<accession>D8RYR7</accession>
<keyword evidence="3" id="KW-1185">Reference proteome</keyword>